<dbReference type="GO" id="GO:0003779">
    <property type="term" value="F:actin binding"/>
    <property type="evidence" value="ECO:0007669"/>
    <property type="project" value="UniProtKB-UniRule"/>
</dbReference>
<evidence type="ECO:0000313" key="6">
    <source>
        <dbReference type="Proteomes" id="UP001187531"/>
    </source>
</evidence>
<comment type="subcellular location">
    <subcellularLocation>
        <location evidence="2">Cytoplasm</location>
        <location evidence="2">Cytoskeleton</location>
    </subcellularLocation>
</comment>
<feature type="compositionally biased region" description="Basic and acidic residues" evidence="3">
    <location>
        <begin position="357"/>
        <end position="366"/>
    </location>
</feature>
<dbReference type="InterPro" id="IPR028288">
    <property type="entry name" value="SCAR/WAVE_fam"/>
</dbReference>
<feature type="region of interest" description="Disordered" evidence="3">
    <location>
        <begin position="174"/>
        <end position="207"/>
    </location>
</feature>
<evidence type="ECO:0000313" key="5">
    <source>
        <dbReference type="EMBL" id="KAK2716107.1"/>
    </source>
</evidence>
<dbReference type="GO" id="GO:0005856">
    <property type="term" value="C:cytoskeleton"/>
    <property type="evidence" value="ECO:0007669"/>
    <property type="project" value="UniProtKB-SubCell"/>
</dbReference>
<comment type="similarity">
    <text evidence="1 2">Belongs to the SCAR/WAVE family.</text>
</comment>
<comment type="function">
    <text evidence="2">Downstream effector molecule involved in the transmission of signals from tyrosine kinase receptors and small GTPases to the actin cytoskeleton. Promotes formation of actin filaments. Part of the WAVE complex that regulates lamellipodia formation. The WAVE complex regulates actin filament reorganization via its interaction with the Arp2/3 complex.</text>
</comment>
<evidence type="ECO:0000256" key="1">
    <source>
        <dbReference type="ARBA" id="ARBA00006993"/>
    </source>
</evidence>
<dbReference type="PRINTS" id="PR01217">
    <property type="entry name" value="PRICHEXTENSN"/>
</dbReference>
<dbReference type="PROSITE" id="PS51082">
    <property type="entry name" value="WH2"/>
    <property type="match status" value="1"/>
</dbReference>
<dbReference type="GO" id="GO:0071933">
    <property type="term" value="F:Arp2/3 complex binding"/>
    <property type="evidence" value="ECO:0007669"/>
    <property type="project" value="TreeGrafter"/>
</dbReference>
<dbReference type="InterPro" id="IPR003124">
    <property type="entry name" value="WH2_dom"/>
</dbReference>
<sequence>MPLPKRTVSPVNVSQDLFGPNTGPFLDELEGFANGTLANVIRQLSSLSKHSEDMFGELFREAEQIWTRSGSLQARIDRLSVKVQQLDSSVEEVTLQNIHLRKAYKSSELVDQQVVARSTMPSAMRDTYDVCERPPPLEKLNPYRDDGKDGLKFYTDPDYFFDLWRQQMIKDTEKVVQDRTRKQKRGGGNQKGGGRNKHRVRQPHNTREKLREQAIRHGEFIANKEPLEPIYDTRSPVESGSYVTIQSNSEYMSSDELKKANGSIPSIPRPSITEDAYLQYPSVVNLHRNSDLSQMQNNHRILSKYDSQANMTLRNRVSARDSLPPPPPPPSDFSQNHIKMPNFDNSELDLPPPPSPPHEEFGEREIVPPTRPATEPPPPPPPPPTASPPPPPPLMSMKNQPPSPPPPPGEGSLAISPVKSPTLIQPKPKQTLPRIDDARSGLLRAIREGISLRKVEEQKIKSRESEPSTNGLHDVASILARRVAIEFSDTESDSDSSGEWGDETEA</sequence>
<keyword evidence="2" id="KW-0009">Actin-binding</keyword>
<evidence type="ECO:0000259" key="4">
    <source>
        <dbReference type="PROSITE" id="PS51082"/>
    </source>
</evidence>
<reference evidence="5" key="1">
    <citation type="submission" date="2023-07" db="EMBL/GenBank/DDBJ databases">
        <title>Chromosome-level genome assembly of Artemia franciscana.</title>
        <authorList>
            <person name="Jo E."/>
        </authorList>
    </citation>
    <scope>NUCLEOTIDE SEQUENCE</scope>
    <source>
        <tissue evidence="5">Whole body</tissue>
    </source>
</reference>
<proteinExistence type="inferred from homology"/>
<protein>
    <recommendedName>
        <fullName evidence="2">Wiskott-Aldrich syndrome protein family member</fullName>
        <shortName evidence="2">WASP family protein member</shortName>
    </recommendedName>
</protein>
<keyword evidence="2" id="KW-0963">Cytoplasm</keyword>
<dbReference type="GO" id="GO:2000601">
    <property type="term" value="P:positive regulation of Arp2/3 complex-mediated actin nucleation"/>
    <property type="evidence" value="ECO:0007669"/>
    <property type="project" value="TreeGrafter"/>
</dbReference>
<dbReference type="AlphaFoldDB" id="A0AA88I6C9"/>
<feature type="domain" description="WH2" evidence="4">
    <location>
        <begin position="438"/>
        <end position="455"/>
    </location>
</feature>
<feature type="region of interest" description="Disordered" evidence="3">
    <location>
        <begin position="486"/>
        <end position="506"/>
    </location>
</feature>
<dbReference type="EMBL" id="JAVRJZ010000012">
    <property type="protein sequence ID" value="KAK2716107.1"/>
    <property type="molecule type" value="Genomic_DNA"/>
</dbReference>
<accession>A0AA88I6C9</accession>
<feature type="compositionally biased region" description="Pro residues" evidence="3">
    <location>
        <begin position="369"/>
        <end position="394"/>
    </location>
</feature>
<dbReference type="Proteomes" id="UP001187531">
    <property type="component" value="Unassembled WGS sequence"/>
</dbReference>
<comment type="caution">
    <text evidence="5">The sequence shown here is derived from an EMBL/GenBank/DDBJ whole genome shotgun (WGS) entry which is preliminary data.</text>
</comment>
<feature type="compositionally biased region" description="Basic residues" evidence="3">
    <location>
        <begin position="194"/>
        <end position="204"/>
    </location>
</feature>
<dbReference type="PANTHER" id="PTHR12902:SF1">
    <property type="entry name" value="WISKOTT-ALDRICH SYNDROME PROTEIN FAMILY MEMBER"/>
    <property type="match status" value="1"/>
</dbReference>
<dbReference type="GO" id="GO:0034237">
    <property type="term" value="F:protein kinase A regulatory subunit binding"/>
    <property type="evidence" value="ECO:0007669"/>
    <property type="project" value="TreeGrafter"/>
</dbReference>
<keyword evidence="6" id="KW-1185">Reference proteome</keyword>
<dbReference type="Gene3D" id="1.20.5.340">
    <property type="match status" value="1"/>
</dbReference>
<organism evidence="5 6">
    <name type="scientific">Artemia franciscana</name>
    <name type="common">Brine shrimp</name>
    <name type="synonym">Artemia sanfranciscana</name>
    <dbReference type="NCBI Taxonomy" id="6661"/>
    <lineage>
        <taxon>Eukaryota</taxon>
        <taxon>Metazoa</taxon>
        <taxon>Ecdysozoa</taxon>
        <taxon>Arthropoda</taxon>
        <taxon>Crustacea</taxon>
        <taxon>Branchiopoda</taxon>
        <taxon>Anostraca</taxon>
        <taxon>Artemiidae</taxon>
        <taxon>Artemia</taxon>
    </lineage>
</organism>
<dbReference type="GO" id="GO:0030036">
    <property type="term" value="P:actin cytoskeleton organization"/>
    <property type="evidence" value="ECO:0007669"/>
    <property type="project" value="UniProtKB-UniRule"/>
</dbReference>
<feature type="compositionally biased region" description="Acidic residues" evidence="3">
    <location>
        <begin position="488"/>
        <end position="506"/>
    </location>
</feature>
<dbReference type="GO" id="GO:0031209">
    <property type="term" value="C:SCAR complex"/>
    <property type="evidence" value="ECO:0007669"/>
    <property type="project" value="TreeGrafter"/>
</dbReference>
<dbReference type="Pfam" id="PF02205">
    <property type="entry name" value="WH2"/>
    <property type="match status" value="1"/>
</dbReference>
<name>A0AA88I6C9_ARTSF</name>
<evidence type="ECO:0000256" key="3">
    <source>
        <dbReference type="SAM" id="MobiDB-lite"/>
    </source>
</evidence>
<evidence type="ECO:0000256" key="2">
    <source>
        <dbReference type="RuleBase" id="RU367034"/>
    </source>
</evidence>
<dbReference type="PANTHER" id="PTHR12902">
    <property type="entry name" value="WASP-1"/>
    <property type="match status" value="1"/>
</dbReference>
<feature type="region of interest" description="Disordered" evidence="3">
    <location>
        <begin position="318"/>
        <end position="437"/>
    </location>
</feature>
<dbReference type="Gene3D" id="6.10.280.150">
    <property type="match status" value="2"/>
</dbReference>
<comment type="subunit">
    <text evidence="2">Binds actin and the Arp2/3 complex.</text>
</comment>
<gene>
    <name evidence="5" type="ORF">QYM36_010625</name>
</gene>
<keyword evidence="2" id="KW-0206">Cytoskeleton</keyword>